<gene>
    <name evidence="2" type="ORF">J2S57_006858</name>
</gene>
<reference evidence="2 3" key="1">
    <citation type="submission" date="2023-07" db="EMBL/GenBank/DDBJ databases">
        <title>Sequencing the genomes of 1000 actinobacteria strains.</title>
        <authorList>
            <person name="Klenk H.-P."/>
        </authorList>
    </citation>
    <scope>NUCLEOTIDE SEQUENCE [LARGE SCALE GENOMIC DNA]</scope>
    <source>
        <strain evidence="2 3">DSM 44388</strain>
    </source>
</reference>
<proteinExistence type="predicted"/>
<dbReference type="InterPro" id="IPR012903">
    <property type="entry name" value="Nif11"/>
</dbReference>
<name>A0ABT9PEH2_9ACTN</name>
<sequence length="303" mass="35504">MSVQASEAFLKVLNGTPSVAQQLKAVTGIEEVVRLGHRHGFDFTANDFREASTFYRPAAQAPEAPVTTSPQPRNTTFLHHEYSLEDIPGFEAVIDELPRLKVRPPTVDLAEFDRSYRPDDAASTNRSPAGPEYQEWHRTMMEEGYLDPQGNQHTLRRDFHLVNLDDHTEYPGYDEYFDAKTRTIGALENLFDSEIRFSGSMWYPPHSYRLWHTNETQPGWRMYVVDLDEPFENEHDTSFFRYQNPQTGQIVTLHEKPRIVRFFKAEQDPDRLFWHCIVNPTDRHRWSFGFVVPDDWQDKIRVR</sequence>
<dbReference type="Proteomes" id="UP001235712">
    <property type="component" value="Unassembled WGS sequence"/>
</dbReference>
<comment type="caution">
    <text evidence="2">The sequence shown here is derived from an EMBL/GenBank/DDBJ whole genome shotgun (WGS) entry which is preliminary data.</text>
</comment>
<protein>
    <submittedName>
        <fullName evidence="2">Ribosomally synthesized peptide with nif11-like leader</fullName>
    </submittedName>
</protein>
<evidence type="ECO:0000313" key="2">
    <source>
        <dbReference type="EMBL" id="MDP9831109.1"/>
    </source>
</evidence>
<keyword evidence="3" id="KW-1185">Reference proteome</keyword>
<dbReference type="RefSeq" id="WP_307250558.1">
    <property type="nucleotide sequence ID" value="NZ_JAUSQZ010000001.1"/>
</dbReference>
<organism evidence="2 3">
    <name type="scientific">Kineosporia succinea</name>
    <dbReference type="NCBI Taxonomy" id="84632"/>
    <lineage>
        <taxon>Bacteria</taxon>
        <taxon>Bacillati</taxon>
        <taxon>Actinomycetota</taxon>
        <taxon>Actinomycetes</taxon>
        <taxon>Kineosporiales</taxon>
        <taxon>Kineosporiaceae</taxon>
        <taxon>Kineosporia</taxon>
    </lineage>
</organism>
<dbReference type="Pfam" id="PF07862">
    <property type="entry name" value="Nif11"/>
    <property type="match status" value="1"/>
</dbReference>
<evidence type="ECO:0000313" key="3">
    <source>
        <dbReference type="Proteomes" id="UP001235712"/>
    </source>
</evidence>
<evidence type="ECO:0000259" key="1">
    <source>
        <dbReference type="Pfam" id="PF07862"/>
    </source>
</evidence>
<feature type="domain" description="Nif11" evidence="1">
    <location>
        <begin position="1"/>
        <end position="48"/>
    </location>
</feature>
<accession>A0ABT9PEH2</accession>
<dbReference type="EMBL" id="JAUSQZ010000001">
    <property type="protein sequence ID" value="MDP9831109.1"/>
    <property type="molecule type" value="Genomic_DNA"/>
</dbReference>